<evidence type="ECO:0000313" key="3">
    <source>
        <dbReference type="Proteomes" id="UP001195483"/>
    </source>
</evidence>
<feature type="compositionally biased region" description="Basic and acidic residues" evidence="1">
    <location>
        <begin position="30"/>
        <end position="44"/>
    </location>
</feature>
<gene>
    <name evidence="2" type="ORF">CHS0354_004441</name>
</gene>
<comment type="caution">
    <text evidence="2">The sequence shown here is derived from an EMBL/GenBank/DDBJ whole genome shotgun (WGS) entry which is preliminary data.</text>
</comment>
<evidence type="ECO:0000256" key="1">
    <source>
        <dbReference type="SAM" id="MobiDB-lite"/>
    </source>
</evidence>
<keyword evidence="3" id="KW-1185">Reference proteome</keyword>
<feature type="region of interest" description="Disordered" evidence="1">
    <location>
        <begin position="1"/>
        <end position="61"/>
    </location>
</feature>
<dbReference type="EMBL" id="JAEAOA010000332">
    <property type="protein sequence ID" value="KAK3595293.1"/>
    <property type="molecule type" value="Genomic_DNA"/>
</dbReference>
<protein>
    <submittedName>
        <fullName evidence="2">Uncharacterized protein</fullName>
    </submittedName>
</protein>
<reference evidence="2" key="2">
    <citation type="journal article" date="2021" name="Genome Biol. Evol.">
        <title>Developing a high-quality reference genome for a parasitic bivalve with doubly uniparental inheritance (Bivalvia: Unionida).</title>
        <authorList>
            <person name="Smith C.H."/>
        </authorList>
    </citation>
    <scope>NUCLEOTIDE SEQUENCE</scope>
    <source>
        <strain evidence="2">CHS0354</strain>
        <tissue evidence="2">Mantle</tissue>
    </source>
</reference>
<reference evidence="2" key="3">
    <citation type="submission" date="2023-05" db="EMBL/GenBank/DDBJ databases">
        <authorList>
            <person name="Smith C.H."/>
        </authorList>
    </citation>
    <scope>NUCLEOTIDE SEQUENCE</scope>
    <source>
        <strain evidence="2">CHS0354</strain>
        <tissue evidence="2">Mantle</tissue>
    </source>
</reference>
<evidence type="ECO:0000313" key="2">
    <source>
        <dbReference type="EMBL" id="KAK3595293.1"/>
    </source>
</evidence>
<feature type="region of interest" description="Disordered" evidence="1">
    <location>
        <begin position="117"/>
        <end position="185"/>
    </location>
</feature>
<dbReference type="Proteomes" id="UP001195483">
    <property type="component" value="Unassembled WGS sequence"/>
</dbReference>
<name>A0AAE0SP13_9BIVA</name>
<reference evidence="2" key="1">
    <citation type="journal article" date="2021" name="Genome Biol. Evol.">
        <title>A High-Quality Reference Genome for a Parasitic Bivalve with Doubly Uniparental Inheritance (Bivalvia: Unionida).</title>
        <authorList>
            <person name="Smith C.H."/>
        </authorList>
    </citation>
    <scope>NUCLEOTIDE SEQUENCE</scope>
    <source>
        <strain evidence="2">CHS0354</strain>
    </source>
</reference>
<proteinExistence type="predicted"/>
<accession>A0AAE0SP13</accession>
<dbReference type="AlphaFoldDB" id="A0AAE0SP13"/>
<sequence length="281" mass="31764">MANATTRKPAKGNALQVPEKPTDLPLEATVYEKNHETQTEERAINNKASVSEGRRGSNASLTRHNSLPYLMENDFGIENSFEDAKDDIRAPFIKYDPNMLSPYSVSPVIHRRMYKNSPNCLSATPTPPSSPRSRRSVLSFRDSPSPDKPFTTSTFSTPKLLRRRQNVQNSLSIESSNDSLDKGKQRYDMDGKIVIPLSEENVESLEKKFAQNSDMALGDNSETMDTLDMASYPPCFEFTNDKDKHSDVTDSQEKCERWLRTLHIAKMDKIKSVSYTHLPPI</sequence>
<feature type="compositionally biased region" description="Polar residues" evidence="1">
    <location>
        <begin position="166"/>
        <end position="178"/>
    </location>
</feature>
<organism evidence="2 3">
    <name type="scientific">Potamilus streckersoni</name>
    <dbReference type="NCBI Taxonomy" id="2493646"/>
    <lineage>
        <taxon>Eukaryota</taxon>
        <taxon>Metazoa</taxon>
        <taxon>Spiralia</taxon>
        <taxon>Lophotrochozoa</taxon>
        <taxon>Mollusca</taxon>
        <taxon>Bivalvia</taxon>
        <taxon>Autobranchia</taxon>
        <taxon>Heteroconchia</taxon>
        <taxon>Palaeoheterodonta</taxon>
        <taxon>Unionida</taxon>
        <taxon>Unionoidea</taxon>
        <taxon>Unionidae</taxon>
        <taxon>Ambleminae</taxon>
        <taxon>Lampsilini</taxon>
        <taxon>Potamilus</taxon>
    </lineage>
</organism>